<evidence type="ECO:0000256" key="1">
    <source>
        <dbReference type="ARBA" id="ARBA00008724"/>
    </source>
</evidence>
<feature type="domain" description="TACO1/YebC-like N-terminal" evidence="3">
    <location>
        <begin position="70"/>
        <end position="140"/>
    </location>
</feature>
<sequence>MMNTPVTFSHLYRILCRESLATKTGLLGKACICQHAKSLPIISEKCKLQWRNTALKSTVKIQVRTMAGHSHWHNIRHAKAAEDKKYQATLTKLQIAMKSAIIEGGEDEKTNKRLADVLESMKRASVPKIQIQKILDNARKKSGPVESHFLEVKGPRNATFVMEVETDNLRKLRDDIRKIVKKHMMTLQDWPSYSQLFEQKGVVTVGVTPELQVDNMDPYIEIALEVGAEDVICIAEEGTDGEKNLVLKFHCDPNSVNQIAGEIEDTHGLVVSRTQVEFHPLVYCVMDSPEDIEVCEKVIEKLKSLPETVRVIDNISVPEE</sequence>
<dbReference type="Pfam" id="PF20772">
    <property type="entry name" value="TACO1_YebC_N"/>
    <property type="match status" value="1"/>
</dbReference>
<dbReference type="InterPro" id="IPR026564">
    <property type="entry name" value="Transcrip_reg_TACO1-like_dom3"/>
</dbReference>
<organism evidence="4 5">
    <name type="scientific">Dreissena polymorpha</name>
    <name type="common">Zebra mussel</name>
    <name type="synonym">Mytilus polymorpha</name>
    <dbReference type="NCBI Taxonomy" id="45954"/>
    <lineage>
        <taxon>Eukaryota</taxon>
        <taxon>Metazoa</taxon>
        <taxon>Spiralia</taxon>
        <taxon>Lophotrochozoa</taxon>
        <taxon>Mollusca</taxon>
        <taxon>Bivalvia</taxon>
        <taxon>Autobranchia</taxon>
        <taxon>Heteroconchia</taxon>
        <taxon>Euheterodonta</taxon>
        <taxon>Imparidentia</taxon>
        <taxon>Neoheterodontei</taxon>
        <taxon>Myida</taxon>
        <taxon>Dreissenoidea</taxon>
        <taxon>Dreissenidae</taxon>
        <taxon>Dreissena</taxon>
    </lineage>
</organism>
<dbReference type="Gene3D" id="3.30.70.980">
    <property type="match status" value="2"/>
</dbReference>
<evidence type="ECO:0000313" key="5">
    <source>
        <dbReference type="Proteomes" id="UP000828390"/>
    </source>
</evidence>
<evidence type="ECO:0000313" key="4">
    <source>
        <dbReference type="EMBL" id="KAH3828789.1"/>
    </source>
</evidence>
<dbReference type="OrthoDB" id="2017544at2759"/>
<evidence type="ECO:0000259" key="2">
    <source>
        <dbReference type="Pfam" id="PF01709"/>
    </source>
</evidence>
<comment type="caution">
    <text evidence="4">The sequence shown here is derived from an EMBL/GenBank/DDBJ whole genome shotgun (WGS) entry which is preliminary data.</text>
</comment>
<dbReference type="InterPro" id="IPR048300">
    <property type="entry name" value="TACO1_YebC-like_2nd/3rd_dom"/>
</dbReference>
<dbReference type="PANTHER" id="PTHR12532">
    <property type="entry name" value="TRANSLATIONAL ACTIVATOR OF CYTOCHROME C OXIDASE 1"/>
    <property type="match status" value="1"/>
</dbReference>
<dbReference type="GO" id="GO:0005739">
    <property type="term" value="C:mitochondrion"/>
    <property type="evidence" value="ECO:0007669"/>
    <property type="project" value="TreeGrafter"/>
</dbReference>
<dbReference type="EMBL" id="JAIWYP010000005">
    <property type="protein sequence ID" value="KAH3828789.1"/>
    <property type="molecule type" value="Genomic_DNA"/>
</dbReference>
<proteinExistence type="inferred from homology"/>
<dbReference type="Pfam" id="PF01709">
    <property type="entry name" value="Transcrip_reg"/>
    <property type="match status" value="1"/>
</dbReference>
<dbReference type="Proteomes" id="UP000828390">
    <property type="component" value="Unassembled WGS sequence"/>
</dbReference>
<dbReference type="SUPFAM" id="SSF75625">
    <property type="entry name" value="YebC-like"/>
    <property type="match status" value="1"/>
</dbReference>
<reference evidence="4" key="1">
    <citation type="journal article" date="2019" name="bioRxiv">
        <title>The Genome of the Zebra Mussel, Dreissena polymorpha: A Resource for Invasive Species Research.</title>
        <authorList>
            <person name="McCartney M.A."/>
            <person name="Auch B."/>
            <person name="Kono T."/>
            <person name="Mallez S."/>
            <person name="Zhang Y."/>
            <person name="Obille A."/>
            <person name="Becker A."/>
            <person name="Abrahante J.E."/>
            <person name="Garbe J."/>
            <person name="Badalamenti J.P."/>
            <person name="Herman A."/>
            <person name="Mangelson H."/>
            <person name="Liachko I."/>
            <person name="Sullivan S."/>
            <person name="Sone E.D."/>
            <person name="Koren S."/>
            <person name="Silverstein K.A.T."/>
            <person name="Beckman K.B."/>
            <person name="Gohl D.M."/>
        </authorList>
    </citation>
    <scope>NUCLEOTIDE SEQUENCE</scope>
    <source>
        <strain evidence="4">Duluth1</strain>
        <tissue evidence="4">Whole animal</tissue>
    </source>
</reference>
<dbReference type="InterPro" id="IPR017856">
    <property type="entry name" value="Integrase-like_N"/>
</dbReference>
<keyword evidence="5" id="KW-1185">Reference proteome</keyword>
<comment type="similarity">
    <text evidence="1">Belongs to the TACO1 family.</text>
</comment>
<name>A0A9D4H3G2_DREPO</name>
<dbReference type="InterPro" id="IPR029072">
    <property type="entry name" value="YebC-like"/>
</dbReference>
<accession>A0A9D4H3G2</accession>
<dbReference type="Gene3D" id="1.10.10.200">
    <property type="match status" value="1"/>
</dbReference>
<reference evidence="4" key="2">
    <citation type="submission" date="2020-11" db="EMBL/GenBank/DDBJ databases">
        <authorList>
            <person name="McCartney M.A."/>
            <person name="Auch B."/>
            <person name="Kono T."/>
            <person name="Mallez S."/>
            <person name="Becker A."/>
            <person name="Gohl D.M."/>
            <person name="Silverstein K.A.T."/>
            <person name="Koren S."/>
            <person name="Bechman K.B."/>
            <person name="Herman A."/>
            <person name="Abrahante J.E."/>
            <person name="Garbe J."/>
        </authorList>
    </citation>
    <scope>NUCLEOTIDE SEQUENCE</scope>
    <source>
        <strain evidence="4">Duluth1</strain>
        <tissue evidence="4">Whole animal</tissue>
    </source>
</reference>
<protein>
    <recommendedName>
        <fullName evidence="6">Translational activator of cytochrome c oxidase 1</fullName>
    </recommendedName>
</protein>
<gene>
    <name evidence="4" type="ORF">DPMN_130772</name>
</gene>
<dbReference type="PANTHER" id="PTHR12532:SF0">
    <property type="entry name" value="TRANSLATIONAL ACTIVATOR OF CYTOCHROME C OXIDASE 1"/>
    <property type="match status" value="1"/>
</dbReference>
<evidence type="ECO:0008006" key="6">
    <source>
        <dbReference type="Google" id="ProtNLM"/>
    </source>
</evidence>
<dbReference type="InterPro" id="IPR049083">
    <property type="entry name" value="TACO1_YebC_N"/>
</dbReference>
<dbReference type="AlphaFoldDB" id="A0A9D4H3G2"/>
<evidence type="ECO:0000259" key="3">
    <source>
        <dbReference type="Pfam" id="PF20772"/>
    </source>
</evidence>
<feature type="domain" description="TACO1/YebC-like second and third" evidence="2">
    <location>
        <begin position="146"/>
        <end position="315"/>
    </location>
</feature>
<dbReference type="InterPro" id="IPR002876">
    <property type="entry name" value="Transcrip_reg_TACO1-like"/>
</dbReference>